<dbReference type="SUPFAM" id="SSF81660">
    <property type="entry name" value="Metal cation-transporting ATPase, ATP-binding domain N"/>
    <property type="match status" value="1"/>
</dbReference>
<dbReference type="InterPro" id="IPR008250">
    <property type="entry name" value="ATPase_P-typ_transduc_dom_A_sf"/>
</dbReference>
<dbReference type="EC" id="7.2.2.10" evidence="2"/>
<dbReference type="InterPro" id="IPR023298">
    <property type="entry name" value="ATPase_P-typ_TM_dom_sf"/>
</dbReference>
<evidence type="ECO:0000256" key="4">
    <source>
        <dbReference type="ARBA" id="ARBA00022692"/>
    </source>
</evidence>
<dbReference type="InterPro" id="IPR023214">
    <property type="entry name" value="HAD_sf"/>
</dbReference>
<feature type="transmembrane region" description="Helical" evidence="11">
    <location>
        <begin position="726"/>
        <end position="746"/>
    </location>
</feature>
<dbReference type="SUPFAM" id="SSF81653">
    <property type="entry name" value="Calcium ATPase, transduction domain A"/>
    <property type="match status" value="1"/>
</dbReference>
<dbReference type="RefSeq" id="WP_071906139.1">
    <property type="nucleotide sequence ID" value="NZ_LT607756.1"/>
</dbReference>
<dbReference type="SMART" id="SM00831">
    <property type="entry name" value="Cation_ATPase_N"/>
    <property type="match status" value="1"/>
</dbReference>
<dbReference type="GO" id="GO:0005524">
    <property type="term" value="F:ATP binding"/>
    <property type="evidence" value="ECO:0007669"/>
    <property type="project" value="UniProtKB-KW"/>
</dbReference>
<evidence type="ECO:0000256" key="8">
    <source>
        <dbReference type="ARBA" id="ARBA00022967"/>
    </source>
</evidence>
<dbReference type="InterPro" id="IPR018303">
    <property type="entry name" value="ATPase_P-typ_P_site"/>
</dbReference>
<feature type="domain" description="Cation-transporting P-type ATPase N-terminal" evidence="12">
    <location>
        <begin position="2"/>
        <end position="75"/>
    </location>
</feature>
<feature type="transmembrane region" description="Helical" evidence="11">
    <location>
        <begin position="237"/>
        <end position="255"/>
    </location>
</feature>
<dbReference type="Pfam" id="PF00689">
    <property type="entry name" value="Cation_ATPase_C"/>
    <property type="match status" value="1"/>
</dbReference>
<keyword evidence="5" id="KW-0547">Nucleotide-binding</keyword>
<dbReference type="Proteomes" id="UP000094707">
    <property type="component" value="Chromosome I"/>
</dbReference>
<keyword evidence="9 11" id="KW-1133">Transmembrane helix</keyword>
<keyword evidence="4 11" id="KW-0812">Transmembrane</keyword>
<dbReference type="Pfam" id="PF00122">
    <property type="entry name" value="E1-E2_ATPase"/>
    <property type="match status" value="1"/>
</dbReference>
<dbReference type="InterPro" id="IPR006408">
    <property type="entry name" value="P-type_ATPase_IIB"/>
</dbReference>
<dbReference type="PRINTS" id="PR00119">
    <property type="entry name" value="CATATPASE"/>
</dbReference>
<dbReference type="SFLD" id="SFLDF00027">
    <property type="entry name" value="p-type_atpase"/>
    <property type="match status" value="1"/>
</dbReference>
<evidence type="ECO:0000256" key="5">
    <source>
        <dbReference type="ARBA" id="ARBA00022741"/>
    </source>
</evidence>
<keyword evidence="14" id="KW-1185">Reference proteome</keyword>
<feature type="transmembrane region" description="Helical" evidence="11">
    <location>
        <begin position="79"/>
        <end position="96"/>
    </location>
</feature>
<dbReference type="FunFam" id="3.40.50.1000:FF:000028">
    <property type="entry name" value="Calcium-transporting P-type ATPase, putative"/>
    <property type="match status" value="1"/>
</dbReference>
<dbReference type="SFLD" id="SFLDS00003">
    <property type="entry name" value="Haloacid_Dehalogenase"/>
    <property type="match status" value="1"/>
</dbReference>
<organism evidence="13 14">
    <name type="scientific">Methanobacterium congolense</name>
    <dbReference type="NCBI Taxonomy" id="118062"/>
    <lineage>
        <taxon>Archaea</taxon>
        <taxon>Methanobacteriati</taxon>
        <taxon>Methanobacteriota</taxon>
        <taxon>Methanomada group</taxon>
        <taxon>Methanobacteria</taxon>
        <taxon>Methanobacteriales</taxon>
        <taxon>Methanobacteriaceae</taxon>
        <taxon>Methanobacterium</taxon>
    </lineage>
</organism>
<dbReference type="InterPro" id="IPR004014">
    <property type="entry name" value="ATPase_P-typ_cation-transptr_N"/>
</dbReference>
<keyword evidence="3" id="KW-0813">Transport</keyword>
<feature type="transmembrane region" description="Helical" evidence="11">
    <location>
        <begin position="55"/>
        <end position="73"/>
    </location>
</feature>
<dbReference type="InterPro" id="IPR023299">
    <property type="entry name" value="ATPase_P-typ_cyto_dom_N"/>
</dbReference>
<keyword evidence="6" id="KW-0106">Calcium</keyword>
<evidence type="ECO:0000313" key="13">
    <source>
        <dbReference type="EMBL" id="SCG85008.1"/>
    </source>
</evidence>
<gene>
    <name evidence="13" type="primary">yoaB</name>
    <name evidence="13" type="ORF">MCBB_0429</name>
</gene>
<dbReference type="GO" id="GO:0016020">
    <property type="term" value="C:membrane"/>
    <property type="evidence" value="ECO:0007669"/>
    <property type="project" value="UniProtKB-SubCell"/>
</dbReference>
<sequence length="843" mass="91370">MKWQNLSVDEVLDKLKSTSDGLTTEEAQKRVTKYGKNELVEEEKPGPVKRFLGQFKDFLIILLIVAAVAAAFIGDTTDAAVILIVVVLNATVGFIQENRAEEAMAKLKDMSSAEAVVLRDGKKVKIPAAELTIGDVIVVEEGDKIPADIRIIKSYDLLVDESALTGESKPVKKDENFVSDEETKNLAFMDTNVSTGRGMGVVVEIGMNTAIGKIAEMIQEEEAKTPLQDRIASLGKMMGLIAVVVCSGIFVLQFFKGVPIVENFMTAVSLAVAAVPEGLPAILTLTLALGMQRMAKSNAVVRKLLAVETLGSCTTICTDKTGTLTKNKMTVRQTKITSPEMAYTVSALCNNSSLSNGRIIGDPTDGAMLIFADENGYSREELEKTHRRIFEIPLDSERKRMTTVNEFNGERYVLTKGAPEIILQRCSRVEEGGEISEITEDNREEVLEELKNMTSSALRVLALAYKKIDSSVDLEDKDGLENDLIFVGLVGMMDPPRKEAQEAVATCKHAGINVVMITGDHKDTAAAIASEIGILGPKSGDGSGKVLTGSDLDKLSDDEFNSIVEDVNVYARVFPEQKVRIVEALRSRGHVVSMTGDGVNDAPALKKAAIGVAMGSGTDVAKESADMLLQDDNFATIVKAVKEGRTIFDNIKRFVKFQLSTNIGAILTITSASLANLPIPFNPIQILWINIIMDGPPAQSLGVEPSEADVMERPPSKGNILHRKNLLRITFAGVVMAVGTMALYYFELTSGSTVIKATTMAFTVFVMFQIFNVFNCKAKGMVPNKTLLLAVAASFLLQVCVIYVPFLQGIFRTTAIGAKDWVLIVVVAAIIFVAEFISEKLIK</sequence>
<reference evidence="13 14" key="1">
    <citation type="submission" date="2016-08" db="EMBL/GenBank/DDBJ databases">
        <authorList>
            <person name="Seilhamer J.J."/>
        </authorList>
    </citation>
    <scope>NUCLEOTIDE SEQUENCE [LARGE SCALE GENOMIC DNA]</scope>
    <source>
        <strain evidence="13">Buetzberg</strain>
    </source>
</reference>
<keyword evidence="8" id="KW-1278">Translocase</keyword>
<dbReference type="NCBIfam" id="TIGR01494">
    <property type="entry name" value="ATPase_P-type"/>
    <property type="match status" value="3"/>
</dbReference>
<keyword evidence="3" id="KW-0109">Calcium transport</keyword>
<dbReference type="STRING" id="118062.MCBB_0429"/>
<protein>
    <recommendedName>
        <fullName evidence="2">P-type Ca(2+) transporter</fullName>
        <ecNumber evidence="2">7.2.2.10</ecNumber>
    </recommendedName>
</protein>
<keyword evidence="13" id="KW-0378">Hydrolase</keyword>
<dbReference type="GeneID" id="30411289"/>
<name>A0A1D3L0D3_9EURY</name>
<dbReference type="SUPFAM" id="SSF56784">
    <property type="entry name" value="HAD-like"/>
    <property type="match status" value="1"/>
</dbReference>
<dbReference type="PATRIC" id="fig|129848.4.peg.431"/>
<dbReference type="InterPro" id="IPR059000">
    <property type="entry name" value="ATPase_P-type_domA"/>
</dbReference>
<dbReference type="InterPro" id="IPR001757">
    <property type="entry name" value="P_typ_ATPase"/>
</dbReference>
<proteinExistence type="predicted"/>
<keyword evidence="7" id="KW-0067">ATP-binding</keyword>
<accession>A0A1D3L0D3</accession>
<dbReference type="EMBL" id="LT607756">
    <property type="protein sequence ID" value="SCG85008.1"/>
    <property type="molecule type" value="Genomic_DNA"/>
</dbReference>
<evidence type="ECO:0000256" key="3">
    <source>
        <dbReference type="ARBA" id="ARBA00022568"/>
    </source>
</evidence>
<feature type="transmembrane region" description="Helical" evidence="11">
    <location>
        <begin position="786"/>
        <end position="806"/>
    </location>
</feature>
<evidence type="ECO:0000256" key="2">
    <source>
        <dbReference type="ARBA" id="ARBA00012790"/>
    </source>
</evidence>
<keyword evidence="10 11" id="KW-0472">Membrane</keyword>
<evidence type="ECO:0000256" key="6">
    <source>
        <dbReference type="ARBA" id="ARBA00022837"/>
    </source>
</evidence>
<feature type="transmembrane region" description="Helical" evidence="11">
    <location>
        <begin position="267"/>
        <end position="289"/>
    </location>
</feature>
<feature type="transmembrane region" description="Helical" evidence="11">
    <location>
        <begin position="752"/>
        <end position="774"/>
    </location>
</feature>
<feature type="transmembrane region" description="Helical" evidence="11">
    <location>
        <begin position="821"/>
        <end position="838"/>
    </location>
</feature>
<evidence type="ECO:0000256" key="7">
    <source>
        <dbReference type="ARBA" id="ARBA00022840"/>
    </source>
</evidence>
<comment type="subcellular location">
    <subcellularLocation>
        <location evidence="1">Membrane</location>
        <topology evidence="1">Multi-pass membrane protein</topology>
    </subcellularLocation>
</comment>
<dbReference type="SFLD" id="SFLDG00002">
    <property type="entry name" value="C1.7:_P-type_atpase_like"/>
    <property type="match status" value="1"/>
</dbReference>
<dbReference type="KEGG" id="mcub:MCBB_0429"/>
<dbReference type="Pfam" id="PF08282">
    <property type="entry name" value="Hydrolase_3"/>
    <property type="match status" value="1"/>
</dbReference>
<dbReference type="NCBIfam" id="TIGR01517">
    <property type="entry name" value="ATPase-IIB_Ca"/>
    <property type="match status" value="1"/>
</dbReference>
<dbReference type="InterPro" id="IPR044492">
    <property type="entry name" value="P_typ_ATPase_HD_dom"/>
</dbReference>
<evidence type="ECO:0000259" key="12">
    <source>
        <dbReference type="SMART" id="SM00831"/>
    </source>
</evidence>
<dbReference type="PRINTS" id="PR00120">
    <property type="entry name" value="HATPASE"/>
</dbReference>
<dbReference type="AlphaFoldDB" id="A0A1D3L0D3"/>
<evidence type="ECO:0000256" key="10">
    <source>
        <dbReference type="ARBA" id="ARBA00023136"/>
    </source>
</evidence>
<dbReference type="GO" id="GO:0016887">
    <property type="term" value="F:ATP hydrolysis activity"/>
    <property type="evidence" value="ECO:0007669"/>
    <property type="project" value="InterPro"/>
</dbReference>
<keyword evidence="3" id="KW-0406">Ion transport</keyword>
<evidence type="ECO:0000256" key="9">
    <source>
        <dbReference type="ARBA" id="ARBA00022989"/>
    </source>
</evidence>
<dbReference type="SUPFAM" id="SSF81665">
    <property type="entry name" value="Calcium ATPase, transmembrane domain M"/>
    <property type="match status" value="1"/>
</dbReference>
<evidence type="ECO:0000256" key="1">
    <source>
        <dbReference type="ARBA" id="ARBA00004141"/>
    </source>
</evidence>
<dbReference type="InterPro" id="IPR006068">
    <property type="entry name" value="ATPase_P-typ_cation-transptr_C"/>
</dbReference>
<evidence type="ECO:0000256" key="11">
    <source>
        <dbReference type="SAM" id="Phobius"/>
    </source>
</evidence>
<dbReference type="Gene3D" id="3.40.1110.10">
    <property type="entry name" value="Calcium-transporting ATPase, cytoplasmic domain N"/>
    <property type="match status" value="2"/>
</dbReference>
<dbReference type="Pfam" id="PF00690">
    <property type="entry name" value="Cation_ATPase_N"/>
    <property type="match status" value="1"/>
</dbReference>
<dbReference type="GO" id="GO:0005388">
    <property type="term" value="F:P-type calcium transporter activity"/>
    <property type="evidence" value="ECO:0007669"/>
    <property type="project" value="UniProtKB-EC"/>
</dbReference>
<dbReference type="OrthoDB" id="8588at2157"/>
<dbReference type="PROSITE" id="PS00154">
    <property type="entry name" value="ATPASE_E1_E2"/>
    <property type="match status" value="1"/>
</dbReference>
<dbReference type="InterPro" id="IPR036412">
    <property type="entry name" value="HAD-like_sf"/>
</dbReference>
<evidence type="ECO:0000313" key="14">
    <source>
        <dbReference type="Proteomes" id="UP000094707"/>
    </source>
</evidence>
<dbReference type="Gene3D" id="3.40.50.1000">
    <property type="entry name" value="HAD superfamily/HAD-like"/>
    <property type="match status" value="2"/>
</dbReference>
<dbReference type="Gene3D" id="1.20.1110.10">
    <property type="entry name" value="Calcium-transporting ATPase, transmembrane domain"/>
    <property type="match status" value="3"/>
</dbReference>
<dbReference type="Pfam" id="PF13246">
    <property type="entry name" value="Cation_ATPase"/>
    <property type="match status" value="1"/>
</dbReference>
<dbReference type="PANTHER" id="PTHR42861">
    <property type="entry name" value="CALCIUM-TRANSPORTING ATPASE"/>
    <property type="match status" value="1"/>
</dbReference>
<dbReference type="Gene3D" id="2.70.150.10">
    <property type="entry name" value="Calcium-transporting ATPase, cytoplasmic transduction domain A"/>
    <property type="match status" value="1"/>
</dbReference>